<evidence type="ECO:0008006" key="4">
    <source>
        <dbReference type="Google" id="ProtNLM"/>
    </source>
</evidence>
<sequence length="162" mass="16829">MSGLLGAGDFDRLIEAARRAVDTARTAPPAPATAEHTAEERDGLVRATAVLSPDGVRLRSLDLNPRVRRLESPELAALIVRTVNEAIEGAAGSAAPDAAARARAGSAASGPDGDARAGAAAPDLAALSAELADLQHFSADRFGLFADTITDLLRQLERRIDR</sequence>
<evidence type="ECO:0000313" key="2">
    <source>
        <dbReference type="EMBL" id="GAA2207402.1"/>
    </source>
</evidence>
<reference evidence="2 3" key="1">
    <citation type="journal article" date="2019" name="Int. J. Syst. Evol. Microbiol.">
        <title>The Global Catalogue of Microorganisms (GCM) 10K type strain sequencing project: providing services to taxonomists for standard genome sequencing and annotation.</title>
        <authorList>
            <consortium name="The Broad Institute Genomics Platform"/>
            <consortium name="The Broad Institute Genome Sequencing Center for Infectious Disease"/>
            <person name="Wu L."/>
            <person name="Ma J."/>
        </authorList>
    </citation>
    <scope>NUCLEOTIDE SEQUENCE [LARGE SCALE GENOMIC DNA]</scope>
    <source>
        <strain evidence="2 3">JCM 16114</strain>
    </source>
</reference>
<accession>A0ABN3CDE6</accession>
<name>A0ABN3CDE6_9ACTN</name>
<evidence type="ECO:0000256" key="1">
    <source>
        <dbReference type="SAM" id="MobiDB-lite"/>
    </source>
</evidence>
<protein>
    <recommendedName>
        <fullName evidence="4">YbaB/EbfC DNA-binding family protein</fullName>
    </recommendedName>
</protein>
<keyword evidence="3" id="KW-1185">Reference proteome</keyword>
<organism evidence="2 3">
    <name type="scientific">Nonomuraea monospora</name>
    <dbReference type="NCBI Taxonomy" id="568818"/>
    <lineage>
        <taxon>Bacteria</taxon>
        <taxon>Bacillati</taxon>
        <taxon>Actinomycetota</taxon>
        <taxon>Actinomycetes</taxon>
        <taxon>Streptosporangiales</taxon>
        <taxon>Streptosporangiaceae</taxon>
        <taxon>Nonomuraea</taxon>
    </lineage>
</organism>
<proteinExistence type="predicted"/>
<dbReference type="EMBL" id="BAAAQX010000006">
    <property type="protein sequence ID" value="GAA2207402.1"/>
    <property type="molecule type" value="Genomic_DNA"/>
</dbReference>
<dbReference type="RefSeq" id="WP_344474568.1">
    <property type="nucleotide sequence ID" value="NZ_BAAAQX010000006.1"/>
</dbReference>
<comment type="caution">
    <text evidence="2">The sequence shown here is derived from an EMBL/GenBank/DDBJ whole genome shotgun (WGS) entry which is preliminary data.</text>
</comment>
<feature type="region of interest" description="Disordered" evidence="1">
    <location>
        <begin position="91"/>
        <end position="118"/>
    </location>
</feature>
<gene>
    <name evidence="2" type="ORF">GCM10009850_028600</name>
</gene>
<evidence type="ECO:0000313" key="3">
    <source>
        <dbReference type="Proteomes" id="UP001499843"/>
    </source>
</evidence>
<dbReference type="Proteomes" id="UP001499843">
    <property type="component" value="Unassembled WGS sequence"/>
</dbReference>